<dbReference type="Gene3D" id="1.10.3720.10">
    <property type="entry name" value="MetI-like"/>
    <property type="match status" value="1"/>
</dbReference>
<dbReference type="InterPro" id="IPR035906">
    <property type="entry name" value="MetI-like_sf"/>
</dbReference>
<dbReference type="InterPro" id="IPR000515">
    <property type="entry name" value="MetI-like"/>
</dbReference>
<name>A0ABP7D8J2_9ACTN</name>
<dbReference type="PANTHER" id="PTHR30193">
    <property type="entry name" value="ABC TRANSPORTER PERMEASE PROTEIN"/>
    <property type="match status" value="1"/>
</dbReference>
<dbReference type="PANTHER" id="PTHR30193:SF37">
    <property type="entry name" value="INNER MEMBRANE ABC TRANSPORTER PERMEASE PROTEIN YCJO"/>
    <property type="match status" value="1"/>
</dbReference>
<dbReference type="Proteomes" id="UP001500902">
    <property type="component" value="Unassembled WGS sequence"/>
</dbReference>
<dbReference type="Pfam" id="PF00528">
    <property type="entry name" value="BPD_transp_1"/>
    <property type="match status" value="1"/>
</dbReference>
<comment type="subcellular location">
    <subcellularLocation>
        <location evidence="1 7">Cell membrane</location>
        <topology evidence="1 7">Multi-pass membrane protein</topology>
    </subcellularLocation>
</comment>
<keyword evidence="10" id="KW-1185">Reference proteome</keyword>
<dbReference type="CDD" id="cd06261">
    <property type="entry name" value="TM_PBP2"/>
    <property type="match status" value="1"/>
</dbReference>
<evidence type="ECO:0000256" key="6">
    <source>
        <dbReference type="ARBA" id="ARBA00023136"/>
    </source>
</evidence>
<keyword evidence="6 7" id="KW-0472">Membrane</keyword>
<keyword evidence="3" id="KW-1003">Cell membrane</keyword>
<evidence type="ECO:0000256" key="2">
    <source>
        <dbReference type="ARBA" id="ARBA00022448"/>
    </source>
</evidence>
<dbReference type="EMBL" id="BAAAZP010000163">
    <property type="protein sequence ID" value="GAA3701039.1"/>
    <property type="molecule type" value="Genomic_DNA"/>
</dbReference>
<feature type="transmembrane region" description="Helical" evidence="7">
    <location>
        <begin position="269"/>
        <end position="289"/>
    </location>
</feature>
<feature type="transmembrane region" description="Helical" evidence="7">
    <location>
        <begin position="21"/>
        <end position="44"/>
    </location>
</feature>
<sequence>MTWQLTRQGRGFMRRPPLRNSFYLVPALVLLGALVYFSVFYTMWLSTHEWDGFGPNPLFVGADNYAKVFGDAVYWKSVLNVAGFLLLILLQMAYGLLMAVALHGRVVLGVVYRIALFVPVVLAPAVMAPAFREIFSPDGQFNQALEAVGLGALRHAWLADPDTAIFAIAVIAIWSGTGFSFILYYAALTQVDPRVFEAARVDGAGRLRTLWSITIPLMSRTHLTYLVLGTIATIKLFDIPQIITGGGPANSTQFPATYIYRAGVVNFNAGYGAAMTVVMVVICLILAVAQLRLGTRAERNGF</sequence>
<feature type="transmembrane region" description="Helical" evidence="7">
    <location>
        <begin position="164"/>
        <end position="188"/>
    </location>
</feature>
<dbReference type="RefSeq" id="WP_344890195.1">
    <property type="nucleotide sequence ID" value="NZ_BAAAZP010000163.1"/>
</dbReference>
<evidence type="ECO:0000313" key="10">
    <source>
        <dbReference type="Proteomes" id="UP001500902"/>
    </source>
</evidence>
<protein>
    <submittedName>
        <fullName evidence="9">Sugar ABC transporter permease</fullName>
    </submittedName>
</protein>
<feature type="domain" description="ABC transmembrane type-1" evidence="8">
    <location>
        <begin position="77"/>
        <end position="290"/>
    </location>
</feature>
<dbReference type="InterPro" id="IPR051393">
    <property type="entry name" value="ABC_transporter_permease"/>
</dbReference>
<keyword evidence="2 7" id="KW-0813">Transport</keyword>
<accession>A0ABP7D8J2</accession>
<evidence type="ECO:0000259" key="8">
    <source>
        <dbReference type="PROSITE" id="PS50928"/>
    </source>
</evidence>
<comment type="caution">
    <text evidence="9">The sequence shown here is derived from an EMBL/GenBank/DDBJ whole genome shotgun (WGS) entry which is preliminary data.</text>
</comment>
<feature type="transmembrane region" description="Helical" evidence="7">
    <location>
        <begin position="81"/>
        <end position="103"/>
    </location>
</feature>
<gene>
    <name evidence="9" type="ORF">GCM10022224_078630</name>
</gene>
<feature type="transmembrane region" description="Helical" evidence="7">
    <location>
        <begin position="110"/>
        <end position="131"/>
    </location>
</feature>
<evidence type="ECO:0000256" key="1">
    <source>
        <dbReference type="ARBA" id="ARBA00004651"/>
    </source>
</evidence>
<dbReference type="PROSITE" id="PS50928">
    <property type="entry name" value="ABC_TM1"/>
    <property type="match status" value="1"/>
</dbReference>
<keyword evidence="5 7" id="KW-1133">Transmembrane helix</keyword>
<evidence type="ECO:0000256" key="5">
    <source>
        <dbReference type="ARBA" id="ARBA00022989"/>
    </source>
</evidence>
<reference evidence="10" key="1">
    <citation type="journal article" date="2019" name="Int. J. Syst. Evol. Microbiol.">
        <title>The Global Catalogue of Microorganisms (GCM) 10K type strain sequencing project: providing services to taxonomists for standard genome sequencing and annotation.</title>
        <authorList>
            <consortium name="The Broad Institute Genomics Platform"/>
            <consortium name="The Broad Institute Genome Sequencing Center for Infectious Disease"/>
            <person name="Wu L."/>
            <person name="Ma J."/>
        </authorList>
    </citation>
    <scope>NUCLEOTIDE SEQUENCE [LARGE SCALE GENOMIC DNA]</scope>
    <source>
        <strain evidence="10">JCM 16904</strain>
    </source>
</reference>
<dbReference type="SUPFAM" id="SSF161098">
    <property type="entry name" value="MetI-like"/>
    <property type="match status" value="1"/>
</dbReference>
<proteinExistence type="inferred from homology"/>
<comment type="similarity">
    <text evidence="7">Belongs to the binding-protein-dependent transport system permease family.</text>
</comment>
<evidence type="ECO:0000256" key="7">
    <source>
        <dbReference type="RuleBase" id="RU363032"/>
    </source>
</evidence>
<keyword evidence="4 7" id="KW-0812">Transmembrane</keyword>
<organism evidence="9 10">
    <name type="scientific">Nonomuraea antimicrobica</name>
    <dbReference type="NCBI Taxonomy" id="561173"/>
    <lineage>
        <taxon>Bacteria</taxon>
        <taxon>Bacillati</taxon>
        <taxon>Actinomycetota</taxon>
        <taxon>Actinomycetes</taxon>
        <taxon>Streptosporangiales</taxon>
        <taxon>Streptosporangiaceae</taxon>
        <taxon>Nonomuraea</taxon>
    </lineage>
</organism>
<evidence type="ECO:0000256" key="3">
    <source>
        <dbReference type="ARBA" id="ARBA00022475"/>
    </source>
</evidence>
<evidence type="ECO:0000256" key="4">
    <source>
        <dbReference type="ARBA" id="ARBA00022692"/>
    </source>
</evidence>
<evidence type="ECO:0000313" key="9">
    <source>
        <dbReference type="EMBL" id="GAA3701039.1"/>
    </source>
</evidence>